<feature type="transmembrane region" description="Helical" evidence="1">
    <location>
        <begin position="16"/>
        <end position="36"/>
    </location>
</feature>
<keyword evidence="1" id="KW-1133">Transmembrane helix</keyword>
<evidence type="ECO:0000259" key="2">
    <source>
        <dbReference type="Pfam" id="PF23127"/>
    </source>
</evidence>
<proteinExistence type="predicted"/>
<accession>A0ABT3J4H0</accession>
<organism evidence="3 4">
    <name type="scientific">Defluviimonas salinarum</name>
    <dbReference type="NCBI Taxonomy" id="2992147"/>
    <lineage>
        <taxon>Bacteria</taxon>
        <taxon>Pseudomonadati</taxon>
        <taxon>Pseudomonadota</taxon>
        <taxon>Alphaproteobacteria</taxon>
        <taxon>Rhodobacterales</taxon>
        <taxon>Paracoccaceae</taxon>
        <taxon>Albidovulum</taxon>
    </lineage>
</organism>
<name>A0ABT3J4H0_9RHOB</name>
<dbReference type="InterPro" id="IPR056464">
    <property type="entry name" value="DotM_C"/>
</dbReference>
<sequence length="481" mass="53064">MSGPSQPGQPGDDQELFKLAIAGLICFFIVIAIIAAQEMRINAFIGAVTWLHTLPFATAARYLPFLQDIPFIGSWLFDQSLLAHKFLGQGGYAAMTPEQRTAVLVAGGRAASILYGASFVWIALNGKEFRVDQKYRTSHTLESMIWVQSENWMTSRIARHMNPLKGKEISARRIAESVAGKYGEGAKMPGFAIPRRLIALQPGTWNRALRPEEWLIANGLAFDPGRYSVMTGGDESVRDSDFEFRGRWEELDLETVSEVLSAQLRTPWTGPADLRPCHKALFAVMALFYAYDIDGGNKLLSELGILADAMKAKRGSMDGALLSERGMAAKIDKIVLGTPGKTLARAAGHHAWVESAFPTFLAKARKDRGVLPPAAFLWLKAEDRLMWYILNNVGNEAVMIEAAGALAHSRAETQISRPIRRPAVYQAARALLEDYLDMTPERIDLRKQRAVRHRTPGDQIEMIRGSILGVETAADIDGIDG</sequence>
<evidence type="ECO:0000256" key="1">
    <source>
        <dbReference type="SAM" id="Phobius"/>
    </source>
</evidence>
<keyword evidence="1" id="KW-0472">Membrane</keyword>
<evidence type="ECO:0000313" key="4">
    <source>
        <dbReference type="Proteomes" id="UP001207582"/>
    </source>
</evidence>
<keyword evidence="1" id="KW-0812">Transmembrane</keyword>
<feature type="domain" description="DotM C-terminal cytoplasmic" evidence="2">
    <location>
        <begin position="257"/>
        <end position="431"/>
    </location>
</feature>
<comment type="caution">
    <text evidence="3">The sequence shown here is derived from an EMBL/GenBank/DDBJ whole genome shotgun (WGS) entry which is preliminary data.</text>
</comment>
<gene>
    <name evidence="3" type="ORF">OM960_13315</name>
</gene>
<reference evidence="3 4" key="1">
    <citation type="submission" date="2022-10" db="EMBL/GenBank/DDBJ databases">
        <title>Defluviimonas sp. CAU 1641 isolated from mud.</title>
        <authorList>
            <person name="Kim W."/>
        </authorList>
    </citation>
    <scope>NUCLEOTIDE SEQUENCE [LARGE SCALE GENOMIC DNA]</scope>
    <source>
        <strain evidence="3 4">CAU 1641</strain>
    </source>
</reference>
<dbReference type="EMBL" id="JAPDOG010000011">
    <property type="protein sequence ID" value="MCW3782565.1"/>
    <property type="molecule type" value="Genomic_DNA"/>
</dbReference>
<evidence type="ECO:0000313" key="3">
    <source>
        <dbReference type="EMBL" id="MCW3782565.1"/>
    </source>
</evidence>
<dbReference type="Proteomes" id="UP001207582">
    <property type="component" value="Unassembled WGS sequence"/>
</dbReference>
<protein>
    <recommendedName>
        <fullName evidence="2">DotM C-terminal cytoplasmic domain-containing protein</fullName>
    </recommendedName>
</protein>
<dbReference type="RefSeq" id="WP_264772298.1">
    <property type="nucleotide sequence ID" value="NZ_JAPDOG010000011.1"/>
</dbReference>
<keyword evidence="4" id="KW-1185">Reference proteome</keyword>
<dbReference type="Pfam" id="PF23127">
    <property type="entry name" value="DotM_C"/>
    <property type="match status" value="1"/>
</dbReference>
<feature type="transmembrane region" description="Helical" evidence="1">
    <location>
        <begin position="43"/>
        <end position="63"/>
    </location>
</feature>